<comment type="caution">
    <text evidence="3">The sequence shown here is derived from an EMBL/GenBank/DDBJ whole genome shotgun (WGS) entry which is preliminary data.</text>
</comment>
<accession>A0A8H5BW82</accession>
<evidence type="ECO:0000256" key="2">
    <source>
        <dbReference type="SAM" id="Phobius"/>
    </source>
</evidence>
<evidence type="ECO:0000256" key="1">
    <source>
        <dbReference type="SAM" id="MobiDB-lite"/>
    </source>
</evidence>
<feature type="compositionally biased region" description="Low complexity" evidence="1">
    <location>
        <begin position="181"/>
        <end position="199"/>
    </location>
</feature>
<sequence>MRVILFLFRLTNCSYKGNRAWTKTLFQTQKGQLQADNHTVEVIYHGEGTKMPLTLCALAATPSDFSALDIQAADHDHLRSNSEHKSARRTSNLSTGMIAGINSRAAITFILLSIGVIWWWKRWRRMRSKRAQEKRSSATDSLLPFAFHPAFGFLDMDKRRNNVTTALPPVTSNEQGEDNGPRSTDTRPSSSRFESRPPSYRTAHSIPR</sequence>
<feature type="compositionally biased region" description="Polar residues" evidence="1">
    <location>
        <begin position="164"/>
        <end position="174"/>
    </location>
</feature>
<feature type="transmembrane region" description="Helical" evidence="2">
    <location>
        <begin position="101"/>
        <end position="120"/>
    </location>
</feature>
<dbReference type="AlphaFoldDB" id="A0A8H5BW82"/>
<dbReference type="EMBL" id="JAACJJ010000001">
    <property type="protein sequence ID" value="KAF5330381.1"/>
    <property type="molecule type" value="Genomic_DNA"/>
</dbReference>
<gene>
    <name evidence="3" type="ORF">D9619_005296</name>
</gene>
<protein>
    <submittedName>
        <fullName evidence="3">Uncharacterized protein</fullName>
    </submittedName>
</protein>
<proteinExistence type="predicted"/>
<keyword evidence="2" id="KW-0472">Membrane</keyword>
<keyword evidence="4" id="KW-1185">Reference proteome</keyword>
<dbReference type="Proteomes" id="UP000567179">
    <property type="component" value="Unassembled WGS sequence"/>
</dbReference>
<evidence type="ECO:0000313" key="4">
    <source>
        <dbReference type="Proteomes" id="UP000567179"/>
    </source>
</evidence>
<organism evidence="3 4">
    <name type="scientific">Psilocybe cf. subviscida</name>
    <dbReference type="NCBI Taxonomy" id="2480587"/>
    <lineage>
        <taxon>Eukaryota</taxon>
        <taxon>Fungi</taxon>
        <taxon>Dikarya</taxon>
        <taxon>Basidiomycota</taxon>
        <taxon>Agaricomycotina</taxon>
        <taxon>Agaricomycetes</taxon>
        <taxon>Agaricomycetidae</taxon>
        <taxon>Agaricales</taxon>
        <taxon>Agaricineae</taxon>
        <taxon>Strophariaceae</taxon>
        <taxon>Psilocybe</taxon>
    </lineage>
</organism>
<keyword evidence="2" id="KW-1133">Transmembrane helix</keyword>
<keyword evidence="2" id="KW-0812">Transmembrane</keyword>
<name>A0A8H5BW82_9AGAR</name>
<feature type="region of interest" description="Disordered" evidence="1">
    <location>
        <begin position="164"/>
        <end position="208"/>
    </location>
</feature>
<reference evidence="3 4" key="1">
    <citation type="journal article" date="2020" name="ISME J.">
        <title>Uncovering the hidden diversity of litter-decomposition mechanisms in mushroom-forming fungi.</title>
        <authorList>
            <person name="Floudas D."/>
            <person name="Bentzer J."/>
            <person name="Ahren D."/>
            <person name="Johansson T."/>
            <person name="Persson P."/>
            <person name="Tunlid A."/>
        </authorList>
    </citation>
    <scope>NUCLEOTIDE SEQUENCE [LARGE SCALE GENOMIC DNA]</scope>
    <source>
        <strain evidence="3 4">CBS 101986</strain>
    </source>
</reference>
<evidence type="ECO:0000313" key="3">
    <source>
        <dbReference type="EMBL" id="KAF5330381.1"/>
    </source>
</evidence>